<sequence>MVRLLAALRRGFKERIGWKRVGIAASLVIIAFAISTLVRTLKGIDTGVMLVALTDIPPQHIVLAGLCVVCAFCTLTFYDFFALRTIGKKHVPYRIAALSSFTSYSIGHNIGATVFTGGAIRFRIYSDYGLSAVDVAKICFLSGLTFWLGNTFVLGIGMAWHPAAASSMDQLPPAINRLIAFGVLGAIVSYFVWLGLGEERRELGQNGWKVRLPSAPLTLVQILIGVVDLGFCAMAMYLLMPAQPHIDFMSLAVVFILATLLGFASHAPGSIGVFDAAMLVALPEFGKEQLLATLVVFRILYFMIPFGIAISIMGTRELWLSVVQPWQARRKQAETSTTIDTDTAEVVEVKATLPFRQRSRAGSHH</sequence>
<accession>A0A1M7UIT1</accession>
<evidence type="ECO:0008006" key="4">
    <source>
        <dbReference type="Google" id="ProtNLM"/>
    </source>
</evidence>
<evidence type="ECO:0000256" key="1">
    <source>
        <dbReference type="SAM" id="Phobius"/>
    </source>
</evidence>
<dbReference type="OrthoDB" id="145485at2"/>
<dbReference type="Proteomes" id="UP000184096">
    <property type="component" value="Chromosome I"/>
</dbReference>
<dbReference type="PANTHER" id="PTHR39087">
    <property type="entry name" value="UPF0104 MEMBRANE PROTEIN MJ1595"/>
    <property type="match status" value="1"/>
</dbReference>
<dbReference type="EMBL" id="LT670849">
    <property type="protein sequence ID" value="SHN82836.1"/>
    <property type="molecule type" value="Genomic_DNA"/>
</dbReference>
<gene>
    <name evidence="2" type="ORF">SAMN05444170_5281</name>
</gene>
<organism evidence="2 3">
    <name type="scientific">Bradyrhizobium erythrophlei</name>
    <dbReference type="NCBI Taxonomy" id="1437360"/>
    <lineage>
        <taxon>Bacteria</taxon>
        <taxon>Pseudomonadati</taxon>
        <taxon>Pseudomonadota</taxon>
        <taxon>Alphaproteobacteria</taxon>
        <taxon>Hyphomicrobiales</taxon>
        <taxon>Nitrobacteraceae</taxon>
        <taxon>Bradyrhizobium</taxon>
    </lineage>
</organism>
<feature type="transmembrane region" description="Helical" evidence="1">
    <location>
        <begin position="95"/>
        <end position="115"/>
    </location>
</feature>
<reference evidence="3" key="1">
    <citation type="submission" date="2016-11" db="EMBL/GenBank/DDBJ databases">
        <authorList>
            <person name="Varghese N."/>
            <person name="Submissions S."/>
        </authorList>
    </citation>
    <scope>NUCLEOTIDE SEQUENCE [LARGE SCALE GENOMIC DNA]</scope>
    <source>
        <strain evidence="3">GAS401</strain>
    </source>
</reference>
<proteinExistence type="predicted"/>
<evidence type="ECO:0000313" key="3">
    <source>
        <dbReference type="Proteomes" id="UP000184096"/>
    </source>
</evidence>
<feature type="transmembrane region" description="Helical" evidence="1">
    <location>
        <begin position="135"/>
        <end position="157"/>
    </location>
</feature>
<feature type="transmembrane region" description="Helical" evidence="1">
    <location>
        <begin position="216"/>
        <end position="239"/>
    </location>
</feature>
<dbReference type="PANTHER" id="PTHR39087:SF2">
    <property type="entry name" value="UPF0104 MEMBRANE PROTEIN MJ1595"/>
    <property type="match status" value="1"/>
</dbReference>
<feature type="transmembrane region" description="Helical" evidence="1">
    <location>
        <begin position="178"/>
        <end position="196"/>
    </location>
</feature>
<dbReference type="RefSeq" id="WP_083588079.1">
    <property type="nucleotide sequence ID" value="NZ_LT670849.1"/>
</dbReference>
<evidence type="ECO:0000313" key="2">
    <source>
        <dbReference type="EMBL" id="SHN82836.1"/>
    </source>
</evidence>
<feature type="transmembrane region" description="Helical" evidence="1">
    <location>
        <begin position="251"/>
        <end position="271"/>
    </location>
</feature>
<feature type="transmembrane region" description="Helical" evidence="1">
    <location>
        <begin position="21"/>
        <end position="41"/>
    </location>
</feature>
<keyword evidence="1" id="KW-0472">Membrane</keyword>
<feature type="transmembrane region" description="Helical" evidence="1">
    <location>
        <begin position="61"/>
        <end position="83"/>
    </location>
</feature>
<keyword evidence="3" id="KW-1185">Reference proteome</keyword>
<dbReference type="AlphaFoldDB" id="A0A1M7UIT1"/>
<protein>
    <recommendedName>
        <fullName evidence="4">Lysylphosphatidylglycerol synthase TM region</fullName>
    </recommendedName>
</protein>
<keyword evidence="1" id="KW-0812">Transmembrane</keyword>
<keyword evidence="1" id="KW-1133">Transmembrane helix</keyword>
<name>A0A1M7UIT1_9BRAD</name>
<feature type="transmembrane region" description="Helical" evidence="1">
    <location>
        <begin position="291"/>
        <end position="312"/>
    </location>
</feature>